<dbReference type="EMBL" id="CACVKT020005908">
    <property type="protein sequence ID" value="CAC5398497.1"/>
    <property type="molecule type" value="Genomic_DNA"/>
</dbReference>
<accession>A0A6J8CT53</accession>
<evidence type="ECO:0008006" key="3">
    <source>
        <dbReference type="Google" id="ProtNLM"/>
    </source>
</evidence>
<gene>
    <name evidence="1" type="ORF">MCOR_32865</name>
</gene>
<reference evidence="1 2" key="1">
    <citation type="submission" date="2020-06" db="EMBL/GenBank/DDBJ databases">
        <authorList>
            <person name="Li R."/>
            <person name="Bekaert M."/>
        </authorList>
    </citation>
    <scope>NUCLEOTIDE SEQUENCE [LARGE SCALE GENOMIC DNA]</scope>
    <source>
        <strain evidence="2">wild</strain>
    </source>
</reference>
<name>A0A6J8CT53_MYTCO</name>
<protein>
    <recommendedName>
        <fullName evidence="3">SGNH hydrolase-type esterase domain-containing protein</fullName>
    </recommendedName>
</protein>
<evidence type="ECO:0000313" key="1">
    <source>
        <dbReference type="EMBL" id="CAC5398497.1"/>
    </source>
</evidence>
<dbReference type="SUPFAM" id="SSF52266">
    <property type="entry name" value="SGNH hydrolase"/>
    <property type="match status" value="1"/>
</dbReference>
<dbReference type="OrthoDB" id="6307502at2759"/>
<dbReference type="Proteomes" id="UP000507470">
    <property type="component" value="Unassembled WGS sequence"/>
</dbReference>
<dbReference type="PANTHER" id="PTHR33206:SF1">
    <property type="entry name" value="DNA-DIRECTED DNA POLYMERASE"/>
    <property type="match status" value="1"/>
</dbReference>
<dbReference type="AlphaFoldDB" id="A0A6J8CT53"/>
<keyword evidence="2" id="KW-1185">Reference proteome</keyword>
<dbReference type="PANTHER" id="PTHR33206">
    <property type="entry name" value="PROTEIN CBG10425"/>
    <property type="match status" value="1"/>
</dbReference>
<sequence>MRSSIIRSITQDCFVLDIEPKCVRGGKVNDITAELLKLPKDTRLENVIFHVGSNDCLDKNFNPDVFYEDYTTLALKAKSVSENVVVSGLCPRLDDKFGNISRANTILQKIANDETLHYVDNDDTFRLSNGSVDTNMYEPDGVHLNITGSFKLAENLNIKYLEPKFDHRDLKEETDLLYFQRMSNNPSTDDRRIVIPIKILIRTRRKLVVIKSDQIVGTREDKTTDATSLKCGNVTSKNSTKIYSFVISSPKDVLPSIETSEKSQRNPNIKCRPKRRFIWNVLGGCKDFVQDVSDARRQGDQNPDMAIIGKTRKLIGNSAYGSLIMDKTRHRNIKYVQGETPACLLVNKAQFRKLECISEETAYNEVELSKDKIQLDLSIQLGYMVLPKLRMLACCFDFMDV</sequence>
<organism evidence="1 2">
    <name type="scientific">Mytilus coruscus</name>
    <name type="common">Sea mussel</name>
    <dbReference type="NCBI Taxonomy" id="42192"/>
    <lineage>
        <taxon>Eukaryota</taxon>
        <taxon>Metazoa</taxon>
        <taxon>Spiralia</taxon>
        <taxon>Lophotrochozoa</taxon>
        <taxon>Mollusca</taxon>
        <taxon>Bivalvia</taxon>
        <taxon>Autobranchia</taxon>
        <taxon>Pteriomorphia</taxon>
        <taxon>Mytilida</taxon>
        <taxon>Mytiloidea</taxon>
        <taxon>Mytilidae</taxon>
        <taxon>Mytilinae</taxon>
        <taxon>Mytilus</taxon>
    </lineage>
</organism>
<dbReference type="Gene3D" id="3.40.50.12690">
    <property type="match status" value="1"/>
</dbReference>
<evidence type="ECO:0000313" key="2">
    <source>
        <dbReference type="Proteomes" id="UP000507470"/>
    </source>
</evidence>
<dbReference type="Gene3D" id="3.40.50.12700">
    <property type="match status" value="1"/>
</dbReference>
<proteinExistence type="predicted"/>